<comment type="caution">
    <text evidence="1">The sequence shown here is derived from an EMBL/GenBank/DDBJ whole genome shotgun (WGS) entry which is preliminary data.</text>
</comment>
<dbReference type="EMBL" id="JAPWDV010000002">
    <property type="protein sequence ID" value="KAJ6220227.1"/>
    <property type="molecule type" value="Genomic_DNA"/>
</dbReference>
<name>A0A9Q0M8V5_BLOTA</name>
<organism evidence="1 2">
    <name type="scientific">Blomia tropicalis</name>
    <name type="common">Mite</name>
    <dbReference type="NCBI Taxonomy" id="40697"/>
    <lineage>
        <taxon>Eukaryota</taxon>
        <taxon>Metazoa</taxon>
        <taxon>Ecdysozoa</taxon>
        <taxon>Arthropoda</taxon>
        <taxon>Chelicerata</taxon>
        <taxon>Arachnida</taxon>
        <taxon>Acari</taxon>
        <taxon>Acariformes</taxon>
        <taxon>Sarcoptiformes</taxon>
        <taxon>Astigmata</taxon>
        <taxon>Glycyphagoidea</taxon>
        <taxon>Echimyopodidae</taxon>
        <taxon>Blomia</taxon>
    </lineage>
</organism>
<evidence type="ECO:0000313" key="1">
    <source>
        <dbReference type="EMBL" id="KAJ6220227.1"/>
    </source>
</evidence>
<gene>
    <name evidence="1" type="ORF">RDWZM_006039</name>
</gene>
<proteinExistence type="predicted"/>
<reference evidence="1" key="1">
    <citation type="submission" date="2022-12" db="EMBL/GenBank/DDBJ databases">
        <title>Genome assemblies of Blomia tropicalis.</title>
        <authorList>
            <person name="Cui Y."/>
        </authorList>
    </citation>
    <scope>NUCLEOTIDE SEQUENCE</scope>
    <source>
        <tissue evidence="1">Adult mites</tissue>
    </source>
</reference>
<keyword evidence="2" id="KW-1185">Reference proteome</keyword>
<dbReference type="AlphaFoldDB" id="A0A9Q0M8V5"/>
<protein>
    <submittedName>
        <fullName evidence="1">Uncharacterized protein</fullName>
    </submittedName>
</protein>
<sequence length="91" mass="10670">MNTQGDDENLVDYIKDMIDLGKGLDKKIIFDHCIVGMKVDYYKRVNEKQVKTLEDLLDSALVIQNDMEFDEKEDKEKFERLQFKSGTNGFE</sequence>
<evidence type="ECO:0000313" key="2">
    <source>
        <dbReference type="Proteomes" id="UP001142055"/>
    </source>
</evidence>
<dbReference type="Proteomes" id="UP001142055">
    <property type="component" value="Chromosome 2"/>
</dbReference>
<accession>A0A9Q0M8V5</accession>